<gene>
    <name evidence="5" type="ORF">LCGC14_0485130</name>
</gene>
<evidence type="ECO:0000259" key="4">
    <source>
        <dbReference type="PROSITE" id="PS51206"/>
    </source>
</evidence>
<comment type="caution">
    <text evidence="5">The sequence shown here is derived from an EMBL/GenBank/DDBJ whole genome shotgun (WGS) entry which is preliminary data.</text>
</comment>
<dbReference type="Pfam" id="PF08706">
    <property type="entry name" value="D5_N"/>
    <property type="match status" value="1"/>
</dbReference>
<reference evidence="5" key="1">
    <citation type="journal article" date="2015" name="Nature">
        <title>Complex archaea that bridge the gap between prokaryotes and eukaryotes.</title>
        <authorList>
            <person name="Spang A."/>
            <person name="Saw J.H."/>
            <person name="Jorgensen S.L."/>
            <person name="Zaremba-Niedzwiedzka K."/>
            <person name="Martijn J."/>
            <person name="Lind A.E."/>
            <person name="van Eijk R."/>
            <person name="Schleper C."/>
            <person name="Guy L."/>
            <person name="Ettema T.J."/>
        </authorList>
    </citation>
    <scope>NUCLEOTIDE SEQUENCE</scope>
</reference>
<dbReference type="InterPro" id="IPR006500">
    <property type="entry name" value="Helicase_put_C_phage/plasmid"/>
</dbReference>
<dbReference type="SMART" id="SM00885">
    <property type="entry name" value="D5_N"/>
    <property type="match status" value="1"/>
</dbReference>
<dbReference type="GO" id="GO:0005524">
    <property type="term" value="F:ATP binding"/>
    <property type="evidence" value="ECO:0007669"/>
    <property type="project" value="UniProtKB-KW"/>
</dbReference>
<keyword evidence="3" id="KW-0067">ATP-binding</keyword>
<dbReference type="AlphaFoldDB" id="A0A0F9S892"/>
<dbReference type="PROSITE" id="PS51206">
    <property type="entry name" value="SF3_HELICASE_1"/>
    <property type="match status" value="1"/>
</dbReference>
<dbReference type="InterPro" id="IPR014015">
    <property type="entry name" value="Helicase_SF3_DNA-vir"/>
</dbReference>
<dbReference type="PANTHER" id="PTHR35372">
    <property type="entry name" value="ATP BINDING PROTEIN-RELATED"/>
    <property type="match status" value="1"/>
</dbReference>
<dbReference type="Gene3D" id="3.40.50.300">
    <property type="entry name" value="P-loop containing nucleotide triphosphate hydrolases"/>
    <property type="match status" value="1"/>
</dbReference>
<protein>
    <recommendedName>
        <fullName evidence="4">SF3 helicase domain-containing protein</fullName>
    </recommendedName>
</protein>
<evidence type="ECO:0000256" key="1">
    <source>
        <dbReference type="ARBA" id="ARBA00022741"/>
    </source>
</evidence>
<evidence type="ECO:0000256" key="2">
    <source>
        <dbReference type="ARBA" id="ARBA00022801"/>
    </source>
</evidence>
<proteinExistence type="predicted"/>
<feature type="domain" description="SF3 helicase" evidence="4">
    <location>
        <begin position="157"/>
        <end position="313"/>
    </location>
</feature>
<dbReference type="InterPro" id="IPR027417">
    <property type="entry name" value="P-loop_NTPase"/>
</dbReference>
<dbReference type="Pfam" id="PF19263">
    <property type="entry name" value="DUF5906"/>
    <property type="match status" value="1"/>
</dbReference>
<dbReference type="InterPro" id="IPR051620">
    <property type="entry name" value="ORF904-like_C"/>
</dbReference>
<keyword evidence="2" id="KW-0378">Hydrolase</keyword>
<dbReference type="NCBIfam" id="TIGR01613">
    <property type="entry name" value="primase_Cterm"/>
    <property type="match status" value="1"/>
</dbReference>
<accession>A0A0F9S892</accession>
<dbReference type="InterPro" id="IPR014818">
    <property type="entry name" value="Phage/plasmid_primase_P4_C"/>
</dbReference>
<sequence length="512" mass="58644">MTEESASKKALALLQQADLRKKREQIANELIDKYHFKTVAGSKKDDIYYYTKGIYDEGGEAIIKTEVEKIMGTSAIIHEVNEIISKIKRKTYIEWKTLDSTPANFIPFGNCIYDLKEKKTLDFSPDKFFLNKLSTKYDPEAECPQIIKFLQTVVYAEDMELIQEWIGYQLYRRYVFKKAVIIIGEKDTGKTTFLNLIIILLGEKNVSGETLQSVSRDKFAAANMQGKMANIADELPQQEIKDVGGFKKLTGNSIMWAEKKYADKKPFLSFAKLTYAANQMPKVQEISDEAFYDRWLIILFNNIIEEKDKDPFMFDKISTKEELSGFLNWAMIGLERLMKNTKFSYRYSAEDNMLMLSASADPIAAFSQDMLVEAQDAYLSKEDMYSRFKVYCHDKRRPICTKQQLGRNLGKHAAYIIVGQREVGGNQKTHCWINVKVGEKGETELGRDNQSTLVIPNKERVLLYLQKVKEPVSTYQVASVNGLGSNEAFELLKKLSSDGLVFEVSPDSWKIL</sequence>
<organism evidence="5">
    <name type="scientific">marine sediment metagenome</name>
    <dbReference type="NCBI Taxonomy" id="412755"/>
    <lineage>
        <taxon>unclassified sequences</taxon>
        <taxon>metagenomes</taxon>
        <taxon>ecological metagenomes</taxon>
    </lineage>
</organism>
<dbReference type="GO" id="GO:0016787">
    <property type="term" value="F:hydrolase activity"/>
    <property type="evidence" value="ECO:0007669"/>
    <property type="project" value="UniProtKB-KW"/>
</dbReference>
<evidence type="ECO:0000313" key="5">
    <source>
        <dbReference type="EMBL" id="KKN65125.1"/>
    </source>
</evidence>
<name>A0A0F9S892_9ZZZZ</name>
<dbReference type="InterPro" id="IPR045455">
    <property type="entry name" value="NrS-1_pol-like_helicase"/>
</dbReference>
<evidence type="ECO:0000256" key="3">
    <source>
        <dbReference type="ARBA" id="ARBA00022840"/>
    </source>
</evidence>
<keyword evidence="1" id="KW-0547">Nucleotide-binding</keyword>
<dbReference type="PANTHER" id="PTHR35372:SF2">
    <property type="entry name" value="SF3 HELICASE DOMAIN-CONTAINING PROTEIN"/>
    <property type="match status" value="1"/>
</dbReference>
<dbReference type="SUPFAM" id="SSF52540">
    <property type="entry name" value="P-loop containing nucleoside triphosphate hydrolases"/>
    <property type="match status" value="1"/>
</dbReference>
<dbReference type="EMBL" id="LAZR01000534">
    <property type="protein sequence ID" value="KKN65125.1"/>
    <property type="molecule type" value="Genomic_DNA"/>
</dbReference>